<protein>
    <submittedName>
        <fullName evidence="2">MbtH family protein</fullName>
    </submittedName>
</protein>
<accession>A0A807LEI1</accession>
<dbReference type="InterPro" id="IPR037407">
    <property type="entry name" value="MLP_fam"/>
</dbReference>
<dbReference type="SMART" id="SM00923">
    <property type="entry name" value="MbtH"/>
    <property type="match status" value="1"/>
</dbReference>
<dbReference type="InterPro" id="IPR038020">
    <property type="entry name" value="MbtH-like_sf"/>
</dbReference>
<evidence type="ECO:0000313" key="3">
    <source>
        <dbReference type="Proteomes" id="UP000187148"/>
    </source>
</evidence>
<evidence type="ECO:0000259" key="1">
    <source>
        <dbReference type="SMART" id="SM00923"/>
    </source>
</evidence>
<gene>
    <name evidence="2" type="ORF">BWI95_06465</name>
</gene>
<dbReference type="PANTHER" id="PTHR38444">
    <property type="entry name" value="ENTEROBACTIN BIOSYNTHESIS PROTEIN YBDZ"/>
    <property type="match status" value="1"/>
</dbReference>
<proteinExistence type="predicted"/>
<sequence length="66" mass="7752">MSNPFDNENLIFIVLVNQENQHSLWPEFIPVPDGWEPVYGPASRAECLHYIEENWQDIKPKSLQNI</sequence>
<dbReference type="Proteomes" id="UP000187148">
    <property type="component" value="Chromosome"/>
</dbReference>
<reference evidence="2 3" key="1">
    <citation type="submission" date="2017-01" db="EMBL/GenBank/DDBJ databases">
        <authorList>
            <person name="Cao J.-M."/>
        </authorList>
    </citation>
    <scope>NUCLEOTIDE SEQUENCE [LARGE SCALE GENOMIC DNA]</scope>
    <source>
        <strain evidence="2 3">888-76</strain>
    </source>
</reference>
<feature type="domain" description="MbtH-like" evidence="1">
    <location>
        <begin position="3"/>
        <end position="53"/>
    </location>
</feature>
<dbReference type="KEGG" id="kco:BWI95_06465"/>
<dbReference type="Pfam" id="PF03621">
    <property type="entry name" value="MbtH"/>
    <property type="match status" value="1"/>
</dbReference>
<keyword evidence="3" id="KW-1185">Reference proteome</keyword>
<dbReference type="GO" id="GO:0019290">
    <property type="term" value="P:siderophore biosynthetic process"/>
    <property type="evidence" value="ECO:0007669"/>
    <property type="project" value="TreeGrafter"/>
</dbReference>
<dbReference type="EMBL" id="CP019445">
    <property type="protein sequence ID" value="APZ04721.1"/>
    <property type="molecule type" value="Genomic_DNA"/>
</dbReference>
<name>A0A807LEI1_9ENTR</name>
<dbReference type="RefSeq" id="WP_054803412.1">
    <property type="nucleotide sequence ID" value="NZ_CP019445.1"/>
</dbReference>
<dbReference type="PANTHER" id="PTHR38444:SF1">
    <property type="entry name" value="ENTEROBACTIN BIOSYNTHESIS PROTEIN YBDZ"/>
    <property type="match status" value="1"/>
</dbReference>
<dbReference type="Gene3D" id="3.90.820.10">
    <property type="entry name" value="Structural Genomics, Unknown Function 30-nov-00 1gh9 Mol_id"/>
    <property type="match status" value="1"/>
</dbReference>
<evidence type="ECO:0000313" key="2">
    <source>
        <dbReference type="EMBL" id="APZ04721.1"/>
    </source>
</evidence>
<organism evidence="2 3">
    <name type="scientific">Kosakonia cowanii JCM 10956 = DSM 18146</name>
    <dbReference type="NCBI Taxonomy" id="1300165"/>
    <lineage>
        <taxon>Bacteria</taxon>
        <taxon>Pseudomonadati</taxon>
        <taxon>Pseudomonadota</taxon>
        <taxon>Gammaproteobacteria</taxon>
        <taxon>Enterobacterales</taxon>
        <taxon>Enterobacteriaceae</taxon>
        <taxon>Kosakonia</taxon>
    </lineage>
</organism>
<dbReference type="InterPro" id="IPR005153">
    <property type="entry name" value="MbtH-like_dom"/>
</dbReference>
<dbReference type="AlphaFoldDB" id="A0A807LEI1"/>
<dbReference type="SUPFAM" id="SSF160582">
    <property type="entry name" value="MbtH-like"/>
    <property type="match status" value="1"/>
</dbReference>
<dbReference type="GO" id="GO:0005829">
    <property type="term" value="C:cytosol"/>
    <property type="evidence" value="ECO:0007669"/>
    <property type="project" value="TreeGrafter"/>
</dbReference>